<comment type="similarity">
    <text evidence="2 9">Belongs to the DXR family.</text>
</comment>
<comment type="cofactor">
    <cofactor evidence="9">
        <name>Mg(2+)</name>
        <dbReference type="ChEBI" id="CHEBI:18420"/>
    </cofactor>
    <cofactor evidence="9">
        <name>Mn(2+)</name>
        <dbReference type="ChEBI" id="CHEBI:29035"/>
    </cofactor>
</comment>
<sequence length="378" mass="42024">MKHIGILGASGSVGMQGLDIIREHSDSFKLVSFAVGKSVEIAQNIIDEFEPDICCIQNESDLNKLDLKGKQTEVVFGDEGLLKVAGYEKNDILLNSILGSVGLKPTLHAIDQGIDIALANKETLVVAGEIVMQRAKEKRVNILPVDSEHSAIFQCLNGESHKNIEKLIVTASGGSFRDKTREQLKDVTLEDALNHPNWSMGKKITIDSATMMNKGLEVIEAKWLFDLPIEKIETILHKQSIIHSMVEFNDTSVIAQLGTPDMRMPILYAFSYPDRKPRNAERLDLAKVGTLDFRTMDLERYKCLALAYRAIEVGGTLPVVMNAVNEVAVQLFLDGKISFLDIETIIEREMDAHIVTENPDLDTILAVDADYKSRNYEV</sequence>
<dbReference type="NCBIfam" id="TIGR00243">
    <property type="entry name" value="Dxr"/>
    <property type="match status" value="1"/>
</dbReference>
<gene>
    <name evidence="9 13" type="primary">dxr</name>
    <name evidence="13" type="ORF">KYI11_05905</name>
</gene>
<dbReference type="EMBL" id="CP079981">
    <property type="protein sequence ID" value="QYA43435.1"/>
    <property type="molecule type" value="Genomic_DNA"/>
</dbReference>
<feature type="binding site" evidence="9">
    <location>
        <position position="213"/>
    </location>
    <ligand>
        <name>1-deoxy-D-xylulose 5-phosphate</name>
        <dbReference type="ChEBI" id="CHEBI:57792"/>
    </ligand>
</feature>
<feature type="binding site" evidence="9">
    <location>
        <position position="148"/>
    </location>
    <ligand>
        <name>Mn(2+)</name>
        <dbReference type="ChEBI" id="CHEBI:29035"/>
    </ligand>
</feature>
<evidence type="ECO:0000313" key="13">
    <source>
        <dbReference type="EMBL" id="QYA43435.1"/>
    </source>
</evidence>
<evidence type="ECO:0000256" key="4">
    <source>
        <dbReference type="ARBA" id="ARBA00022857"/>
    </source>
</evidence>
<evidence type="ECO:0000256" key="3">
    <source>
        <dbReference type="ARBA" id="ARBA00022723"/>
    </source>
</evidence>
<accession>A0AAJ4TXH1</accession>
<evidence type="ECO:0000259" key="11">
    <source>
        <dbReference type="Pfam" id="PF08436"/>
    </source>
</evidence>
<feature type="binding site" evidence="9">
    <location>
        <position position="217"/>
    </location>
    <ligand>
        <name>1-deoxy-D-xylulose 5-phosphate</name>
        <dbReference type="ChEBI" id="CHEBI:57792"/>
    </ligand>
</feature>
<dbReference type="InterPro" id="IPR026877">
    <property type="entry name" value="DXPR_C"/>
</dbReference>
<dbReference type="Pfam" id="PF08436">
    <property type="entry name" value="DXP_redisom_C"/>
    <property type="match status" value="1"/>
</dbReference>
<evidence type="ECO:0000256" key="6">
    <source>
        <dbReference type="ARBA" id="ARBA00023211"/>
    </source>
</evidence>
<evidence type="ECO:0000313" key="14">
    <source>
        <dbReference type="Proteomes" id="UP000826802"/>
    </source>
</evidence>
<dbReference type="InterPro" id="IPR003821">
    <property type="entry name" value="DXP_reductoisomerase"/>
</dbReference>
<dbReference type="FunFam" id="3.40.50.720:FF:000045">
    <property type="entry name" value="1-deoxy-D-xylulose 5-phosphate reductoisomerase"/>
    <property type="match status" value="1"/>
</dbReference>
<feature type="binding site" evidence="9">
    <location>
        <position position="11"/>
    </location>
    <ligand>
        <name>NADPH</name>
        <dbReference type="ChEBI" id="CHEBI:57783"/>
    </ligand>
</feature>
<keyword evidence="7 9" id="KW-0414">Isoprene biosynthesis</keyword>
<dbReference type="InterPro" id="IPR013512">
    <property type="entry name" value="DXP_reductoisomerase_N"/>
</dbReference>
<feature type="domain" description="DXP reductoisomerase C-terminal" evidence="12">
    <location>
        <begin position="257"/>
        <end position="372"/>
    </location>
</feature>
<feature type="binding site" evidence="9">
    <location>
        <position position="13"/>
    </location>
    <ligand>
        <name>NADPH</name>
        <dbReference type="ChEBI" id="CHEBI:57783"/>
    </ligand>
</feature>
<reference evidence="13 14" key="1">
    <citation type="submission" date="2021-07" db="EMBL/GenBank/DDBJ databases">
        <title>Prevalence and characterization of methicillin-resistant Macrococcus spp. in food producing animals and meat in Switzerland in 2019.</title>
        <authorList>
            <person name="Keller J.E."/>
            <person name="Schwendener S."/>
            <person name="Neuenschwander J."/>
            <person name="Overesch G."/>
            <person name="Perreten V."/>
        </authorList>
    </citation>
    <scope>NUCLEOTIDE SEQUENCE [LARGE SCALE GENOMIC DNA]</scope>
    <source>
        <strain evidence="13 14">19Msa0936</strain>
    </source>
</reference>
<feature type="binding site" evidence="9">
    <location>
        <position position="172"/>
    </location>
    <ligand>
        <name>1-deoxy-D-xylulose 5-phosphate</name>
        <dbReference type="ChEBI" id="CHEBI:57792"/>
    </ligand>
</feature>
<keyword evidence="5 9" id="KW-0560">Oxidoreductase</keyword>
<dbReference type="EC" id="1.1.1.267" evidence="9"/>
<feature type="binding site" evidence="9">
    <location>
        <position position="36"/>
    </location>
    <ligand>
        <name>NADPH</name>
        <dbReference type="ChEBI" id="CHEBI:57783"/>
    </ligand>
</feature>
<name>A0AAJ4TXH1_9STAP</name>
<feature type="binding site" evidence="9">
    <location>
        <position position="148"/>
    </location>
    <ligand>
        <name>1-deoxy-D-xylulose 5-phosphate</name>
        <dbReference type="ChEBI" id="CHEBI:57792"/>
    </ligand>
</feature>
<dbReference type="InterPro" id="IPR013644">
    <property type="entry name" value="DXP_reductoisomerase_C"/>
</dbReference>
<dbReference type="PIRSF" id="PIRSF006205">
    <property type="entry name" value="Dxp_reductismrs"/>
    <property type="match status" value="1"/>
</dbReference>
<dbReference type="GO" id="GO:0051484">
    <property type="term" value="P:isopentenyl diphosphate biosynthetic process, methylerythritol 4-phosphate pathway involved in terpenoid biosynthetic process"/>
    <property type="evidence" value="ECO:0007669"/>
    <property type="project" value="TreeGrafter"/>
</dbReference>
<dbReference type="GO" id="GO:0030604">
    <property type="term" value="F:1-deoxy-D-xylulose-5-phosphate reductoisomerase activity"/>
    <property type="evidence" value="ECO:0007669"/>
    <property type="project" value="UniProtKB-UniRule"/>
</dbReference>
<keyword evidence="6 9" id="KW-0464">Manganese</keyword>
<feature type="binding site" evidence="9">
    <location>
        <position position="12"/>
    </location>
    <ligand>
        <name>NADPH</name>
        <dbReference type="ChEBI" id="CHEBI:57783"/>
    </ligand>
</feature>
<dbReference type="RefSeq" id="WP_219504011.1">
    <property type="nucleotide sequence ID" value="NZ_CP079981.1"/>
</dbReference>
<dbReference type="Pfam" id="PF13288">
    <property type="entry name" value="DXPR_C"/>
    <property type="match status" value="1"/>
</dbReference>
<dbReference type="Pfam" id="PF02670">
    <property type="entry name" value="DXP_reductoisom"/>
    <property type="match status" value="1"/>
</dbReference>
<keyword evidence="14" id="KW-1185">Reference proteome</keyword>
<feature type="binding site" evidence="9">
    <location>
        <position position="37"/>
    </location>
    <ligand>
        <name>NADPH</name>
        <dbReference type="ChEBI" id="CHEBI:57783"/>
    </ligand>
</feature>
<dbReference type="Proteomes" id="UP000826802">
    <property type="component" value="Chromosome"/>
</dbReference>
<feature type="binding site" evidence="9">
    <location>
        <position position="122"/>
    </location>
    <ligand>
        <name>NADPH</name>
        <dbReference type="ChEBI" id="CHEBI:57783"/>
    </ligand>
</feature>
<evidence type="ECO:0000256" key="1">
    <source>
        <dbReference type="ARBA" id="ARBA00005094"/>
    </source>
</evidence>
<feature type="binding site" evidence="9">
    <location>
        <position position="217"/>
    </location>
    <ligand>
        <name>Mn(2+)</name>
        <dbReference type="ChEBI" id="CHEBI:29035"/>
    </ligand>
</feature>
<dbReference type="GO" id="GO:0070402">
    <property type="term" value="F:NADPH binding"/>
    <property type="evidence" value="ECO:0007669"/>
    <property type="project" value="InterPro"/>
</dbReference>
<comment type="pathway">
    <text evidence="1 9">Isoprenoid biosynthesis; isopentenyl diphosphate biosynthesis via DXP pathway; isopentenyl diphosphate from 1-deoxy-D-xylulose 5-phosphate: step 1/6.</text>
</comment>
<comment type="caution">
    <text evidence="9">Lacks conserved residue(s) required for the propagation of feature annotation.</text>
</comment>
<keyword evidence="9" id="KW-0460">Magnesium</keyword>
<feature type="binding site" evidence="9">
    <location>
        <position position="201"/>
    </location>
    <ligand>
        <name>NADPH</name>
        <dbReference type="ChEBI" id="CHEBI:57783"/>
    </ligand>
</feature>
<keyword evidence="3 9" id="KW-0479">Metal-binding</keyword>
<dbReference type="HAMAP" id="MF_00183">
    <property type="entry name" value="DXP_reductoisom"/>
    <property type="match status" value="1"/>
</dbReference>
<dbReference type="PANTHER" id="PTHR30525">
    <property type="entry name" value="1-DEOXY-D-XYLULOSE 5-PHOSPHATE REDUCTOISOMERASE"/>
    <property type="match status" value="1"/>
</dbReference>
<proteinExistence type="inferred from homology"/>
<keyword evidence="4 9" id="KW-0521">NADP</keyword>
<feature type="domain" description="1-deoxy-D-xylulose 5-phosphate reductoisomerase N-terminal" evidence="10">
    <location>
        <begin position="4"/>
        <end position="128"/>
    </location>
</feature>
<feature type="binding site" evidence="9">
    <location>
        <position position="214"/>
    </location>
    <ligand>
        <name>1-deoxy-D-xylulose 5-phosphate</name>
        <dbReference type="ChEBI" id="CHEBI:57792"/>
    </ligand>
</feature>
<feature type="binding site" evidence="9">
    <location>
        <position position="147"/>
    </location>
    <ligand>
        <name>1-deoxy-D-xylulose 5-phosphate</name>
        <dbReference type="ChEBI" id="CHEBI:57792"/>
    </ligand>
</feature>
<feature type="domain" description="1-deoxy-D-xylulose 5-phosphate reductoisomerase C-terminal" evidence="11">
    <location>
        <begin position="142"/>
        <end position="225"/>
    </location>
</feature>
<dbReference type="AlphaFoldDB" id="A0AAJ4TXH1"/>
<evidence type="ECO:0000259" key="10">
    <source>
        <dbReference type="Pfam" id="PF02670"/>
    </source>
</evidence>
<evidence type="ECO:0000256" key="2">
    <source>
        <dbReference type="ARBA" id="ARBA00006825"/>
    </source>
</evidence>
<evidence type="ECO:0000256" key="9">
    <source>
        <dbReference type="HAMAP-Rule" id="MF_00183"/>
    </source>
</evidence>
<protein>
    <recommendedName>
        <fullName evidence="9">1-deoxy-D-xylulose 5-phosphate reductoisomerase</fullName>
        <shortName evidence="9">DXP reductoisomerase</shortName>
        <ecNumber evidence="9">1.1.1.267</ecNumber>
    </recommendedName>
    <alternativeName>
        <fullName evidence="9">1-deoxyxylulose-5-phosphate reductoisomerase</fullName>
    </alternativeName>
    <alternativeName>
        <fullName evidence="9">2-C-methyl-D-erythritol 4-phosphate synthase</fullName>
    </alternativeName>
</protein>
<comment type="catalytic activity">
    <reaction evidence="8">
        <text>2-C-methyl-D-erythritol 4-phosphate + NADP(+) = 1-deoxy-D-xylulose 5-phosphate + NADPH + H(+)</text>
        <dbReference type="Rhea" id="RHEA:13717"/>
        <dbReference type="ChEBI" id="CHEBI:15378"/>
        <dbReference type="ChEBI" id="CHEBI:57783"/>
        <dbReference type="ChEBI" id="CHEBI:57792"/>
        <dbReference type="ChEBI" id="CHEBI:58262"/>
        <dbReference type="ChEBI" id="CHEBI:58349"/>
        <dbReference type="EC" id="1.1.1.267"/>
    </reaction>
    <physiologicalReaction direction="right-to-left" evidence="8">
        <dbReference type="Rhea" id="RHEA:13719"/>
    </physiologicalReaction>
</comment>
<evidence type="ECO:0000259" key="12">
    <source>
        <dbReference type="Pfam" id="PF13288"/>
    </source>
</evidence>
<dbReference type="NCBIfam" id="NF009114">
    <property type="entry name" value="PRK12464.1"/>
    <property type="match status" value="1"/>
</dbReference>
<feature type="binding site" evidence="9">
    <location>
        <position position="146"/>
    </location>
    <ligand>
        <name>Mn(2+)</name>
        <dbReference type="ChEBI" id="CHEBI:29035"/>
    </ligand>
</feature>
<feature type="binding site" evidence="9">
    <location>
        <position position="195"/>
    </location>
    <ligand>
        <name>1-deoxy-D-xylulose 5-phosphate</name>
        <dbReference type="ChEBI" id="CHEBI:57792"/>
    </ligand>
</feature>
<evidence type="ECO:0000256" key="8">
    <source>
        <dbReference type="ARBA" id="ARBA00048543"/>
    </source>
</evidence>
<evidence type="ECO:0000256" key="7">
    <source>
        <dbReference type="ARBA" id="ARBA00023229"/>
    </source>
</evidence>
<feature type="binding site" evidence="9">
    <location>
        <position position="120"/>
    </location>
    <ligand>
        <name>NADPH</name>
        <dbReference type="ChEBI" id="CHEBI:57783"/>
    </ligand>
</feature>
<feature type="binding site" evidence="9">
    <location>
        <position position="121"/>
    </location>
    <ligand>
        <name>1-deoxy-D-xylulose 5-phosphate</name>
        <dbReference type="ChEBI" id="CHEBI:57792"/>
    </ligand>
</feature>
<organism evidence="13 14">
    <name type="scientific">Macrococcoides bohemicum</name>
    <dbReference type="NCBI Taxonomy" id="1903056"/>
    <lineage>
        <taxon>Bacteria</taxon>
        <taxon>Bacillati</taxon>
        <taxon>Bacillota</taxon>
        <taxon>Bacilli</taxon>
        <taxon>Bacillales</taxon>
        <taxon>Staphylococcaceae</taxon>
        <taxon>Macrococcoides</taxon>
    </lineage>
</organism>
<comment type="function">
    <text evidence="9">Catalyzes the NADPH-dependent rearrangement and reduction of 1-deoxy-D-xylulose-5-phosphate (DXP) to 2-C-methyl-D-erythritol 4-phosphate (MEP).</text>
</comment>
<evidence type="ECO:0000256" key="5">
    <source>
        <dbReference type="ARBA" id="ARBA00023002"/>
    </source>
</evidence>
<dbReference type="PANTHER" id="PTHR30525:SF0">
    <property type="entry name" value="1-DEOXY-D-XYLULOSE 5-PHOSPHATE REDUCTOISOMERASE, CHLOROPLASTIC"/>
    <property type="match status" value="1"/>
</dbReference>
<dbReference type="GO" id="GO:0030145">
    <property type="term" value="F:manganese ion binding"/>
    <property type="evidence" value="ECO:0007669"/>
    <property type="project" value="TreeGrafter"/>
</dbReference>
<feature type="binding site" evidence="9">
    <location>
        <position position="208"/>
    </location>
    <ligand>
        <name>1-deoxy-D-xylulose 5-phosphate</name>
        <dbReference type="ChEBI" id="CHEBI:57792"/>
    </ligand>
</feature>